<evidence type="ECO:0008006" key="3">
    <source>
        <dbReference type="Google" id="ProtNLM"/>
    </source>
</evidence>
<protein>
    <recommendedName>
        <fullName evidence="3">Reverse transcriptase zinc-binding domain-containing protein</fullName>
    </recommendedName>
</protein>
<evidence type="ECO:0000313" key="1">
    <source>
        <dbReference type="EMBL" id="CAG7874370.1"/>
    </source>
</evidence>
<dbReference type="Proteomes" id="UP000694005">
    <property type="component" value="Chromosome A05"/>
</dbReference>
<dbReference type="EMBL" id="LS974621">
    <property type="protein sequence ID" value="CAG7874370.1"/>
    <property type="molecule type" value="Genomic_DNA"/>
</dbReference>
<evidence type="ECO:0000313" key="2">
    <source>
        <dbReference type="Proteomes" id="UP000694005"/>
    </source>
</evidence>
<dbReference type="AlphaFoldDB" id="A0A8D9DBQ7"/>
<sequence>WSFRTLWETNILEESLARDFFVSVLLLRNVTRCNDSSPIMANPSIILSDFQACCCSSTVKVSDFGKLARWRADGVDVLLLSWLFSHGELIATNLTQMEIHNGASTSFWFDVWDVWYPLGKLINLTGLRGCIDLGLHIQVTGICSAVLSLQKKQRRASNYN</sequence>
<name>A0A8D9DBQ7_BRACM</name>
<feature type="non-terminal residue" evidence="1">
    <location>
        <position position="160"/>
    </location>
</feature>
<dbReference type="Gramene" id="A05p08910.2_BraZ1">
    <property type="protein sequence ID" value="A05p08910.2_BraZ1.CDS"/>
    <property type="gene ID" value="A05g08910.2_BraZ1"/>
</dbReference>
<accession>A0A8D9DBQ7</accession>
<reference evidence="1 2" key="1">
    <citation type="submission" date="2021-07" db="EMBL/GenBank/DDBJ databases">
        <authorList>
            <consortium name="Genoscope - CEA"/>
            <person name="William W."/>
        </authorList>
    </citation>
    <scope>NUCLEOTIDE SEQUENCE [LARGE SCALE GENOMIC DNA]</scope>
</reference>
<organism evidence="1 2">
    <name type="scientific">Brassica campestris</name>
    <name type="common">Field mustard</name>
    <dbReference type="NCBI Taxonomy" id="3711"/>
    <lineage>
        <taxon>Eukaryota</taxon>
        <taxon>Viridiplantae</taxon>
        <taxon>Streptophyta</taxon>
        <taxon>Embryophyta</taxon>
        <taxon>Tracheophyta</taxon>
        <taxon>Spermatophyta</taxon>
        <taxon>Magnoliopsida</taxon>
        <taxon>eudicotyledons</taxon>
        <taxon>Gunneridae</taxon>
        <taxon>Pentapetalae</taxon>
        <taxon>rosids</taxon>
        <taxon>malvids</taxon>
        <taxon>Brassicales</taxon>
        <taxon>Brassicaceae</taxon>
        <taxon>Brassiceae</taxon>
        <taxon>Brassica</taxon>
    </lineage>
</organism>
<gene>
    <name evidence="1" type="ORF">BRAPAZ1V2_A05P08910.2</name>
</gene>
<proteinExistence type="predicted"/>